<dbReference type="GO" id="GO:0005886">
    <property type="term" value="C:plasma membrane"/>
    <property type="evidence" value="ECO:0007669"/>
    <property type="project" value="InterPro"/>
</dbReference>
<comment type="caution">
    <text evidence="3">The sequence shown here is derived from an EMBL/GenBank/DDBJ whole genome shotgun (WGS) entry which is preliminary data.</text>
</comment>
<evidence type="ECO:0000256" key="1">
    <source>
        <dbReference type="ARBA" id="ARBA00022729"/>
    </source>
</evidence>
<dbReference type="PANTHER" id="PTHR43208:SF1">
    <property type="entry name" value="ABC TRANSPORTER SUBSTRATE-BINDING PROTEIN"/>
    <property type="match status" value="1"/>
</dbReference>
<name>X1GH38_9ZZZZ</name>
<feature type="non-terminal residue" evidence="3">
    <location>
        <position position="359"/>
    </location>
</feature>
<reference evidence="3" key="1">
    <citation type="journal article" date="2014" name="Front. Microbiol.">
        <title>High frequency of phylogenetically diverse reductive dehalogenase-homologous genes in deep subseafloor sedimentary metagenomes.</title>
        <authorList>
            <person name="Kawai M."/>
            <person name="Futagami T."/>
            <person name="Toyoda A."/>
            <person name="Takaki Y."/>
            <person name="Nishi S."/>
            <person name="Hori S."/>
            <person name="Arai W."/>
            <person name="Tsubouchi T."/>
            <person name="Morono Y."/>
            <person name="Uchiyama I."/>
            <person name="Ito T."/>
            <person name="Fujiyama A."/>
            <person name="Inagaki F."/>
            <person name="Takami H."/>
        </authorList>
    </citation>
    <scope>NUCLEOTIDE SEQUENCE</scope>
    <source>
        <strain evidence="3">Expedition CK06-06</strain>
    </source>
</reference>
<protein>
    <recommendedName>
        <fullName evidence="2">ABC transporter substrate-binding protein PnrA-like domain-containing protein</fullName>
    </recommendedName>
</protein>
<feature type="non-terminal residue" evidence="3">
    <location>
        <position position="1"/>
    </location>
</feature>
<keyword evidence="1" id="KW-0732">Signal</keyword>
<dbReference type="AlphaFoldDB" id="X1GH38"/>
<proteinExistence type="predicted"/>
<dbReference type="InterPro" id="IPR052910">
    <property type="entry name" value="ABC-Purine-Binding"/>
</dbReference>
<evidence type="ECO:0000313" key="3">
    <source>
        <dbReference type="EMBL" id="GAH44130.1"/>
    </source>
</evidence>
<organism evidence="3">
    <name type="scientific">marine sediment metagenome</name>
    <dbReference type="NCBI Taxonomy" id="412755"/>
    <lineage>
        <taxon>unclassified sequences</taxon>
        <taxon>metagenomes</taxon>
        <taxon>ecological metagenomes</taxon>
    </lineage>
</organism>
<dbReference type="EMBL" id="BARU01008685">
    <property type="protein sequence ID" value="GAH44130.1"/>
    <property type="molecule type" value="Genomic_DNA"/>
</dbReference>
<dbReference type="Pfam" id="PF02608">
    <property type="entry name" value="Bmp"/>
    <property type="match status" value="1"/>
</dbReference>
<dbReference type="SUPFAM" id="SSF53822">
    <property type="entry name" value="Periplasmic binding protein-like I"/>
    <property type="match status" value="1"/>
</dbReference>
<dbReference type="CDD" id="cd19963">
    <property type="entry name" value="PBP1_BMP-like"/>
    <property type="match status" value="1"/>
</dbReference>
<feature type="domain" description="ABC transporter substrate-binding protein PnrA-like" evidence="2">
    <location>
        <begin position="27"/>
        <end position="315"/>
    </location>
</feature>
<dbReference type="InterPro" id="IPR003760">
    <property type="entry name" value="PnrA-like"/>
</dbReference>
<evidence type="ECO:0000259" key="2">
    <source>
        <dbReference type="Pfam" id="PF02608"/>
    </source>
</evidence>
<accession>X1GH38</accession>
<dbReference type="PANTHER" id="PTHR43208">
    <property type="entry name" value="ABC TRANSPORTER SUBSTRATE-BINDING PROTEIN"/>
    <property type="match status" value="1"/>
</dbReference>
<dbReference type="Gene3D" id="3.40.50.2300">
    <property type="match status" value="2"/>
</dbReference>
<sequence>AGLAMVAILVATSIPGYATSQMRHEKIKAAFIYVGPKDYGWSYMHEVARRYTDERFPWLETVYAEDVSESDIDRYIERFVTEEECEVIFTTSFAFMDPTIEAAKKYPDAIFFNCSGYKRASNVGTYFAEFYQLYYLNGLMAGAFTKTGKVGYVAAYPTPEVVRHINAFGLGVKKTNPGATVDVRWLFAWYDPTKARTAAESLIKEGCDVLAFTEDSPAVVKVGQEYTEKGEPVYTFANYSPMQKLGPDSCVSGQLVHWEVLYQDILAKVYAGVYTSRNLADVDYWWMLQDKAVELGGEFDAPINPKFKSIFRQQKIIDPLLGEISIYDLVMKRLEQMSEVTVLFDPFTGPIKDREGKVR</sequence>
<gene>
    <name evidence="3" type="ORF">S03H2_16921</name>
</gene>
<dbReference type="InterPro" id="IPR028082">
    <property type="entry name" value="Peripla_BP_I"/>
</dbReference>